<dbReference type="HOGENOM" id="CLU_2001301_0_0_10"/>
<protein>
    <submittedName>
        <fullName evidence="1">Uncharacterized protein</fullName>
    </submittedName>
</protein>
<sequence length="124" mass="13218">MPTTTSRFSGAKNRDNTDRILKRDYQTPAYSATIALAIAAVNAFTYINPTTLTGAVTFTANVDTPLIGDELVFLLDSDATTRTATFGTGFASAGSLAVTTAKYAYIKFIFNGAVWQETGRTVTA</sequence>
<organism evidence="1 2">
    <name type="scientific">Mucilaginibacter paludis DSM 18603</name>
    <dbReference type="NCBI Taxonomy" id="714943"/>
    <lineage>
        <taxon>Bacteria</taxon>
        <taxon>Pseudomonadati</taxon>
        <taxon>Bacteroidota</taxon>
        <taxon>Sphingobacteriia</taxon>
        <taxon>Sphingobacteriales</taxon>
        <taxon>Sphingobacteriaceae</taxon>
        <taxon>Mucilaginibacter</taxon>
    </lineage>
</organism>
<name>H1YAY9_9SPHI</name>
<keyword evidence="2" id="KW-1185">Reference proteome</keyword>
<proteinExistence type="predicted"/>
<dbReference type="RefSeq" id="WP_008511533.1">
    <property type="nucleotide sequence ID" value="NZ_CM001403.1"/>
</dbReference>
<reference evidence="1" key="1">
    <citation type="submission" date="2011-09" db="EMBL/GenBank/DDBJ databases">
        <title>The permanent draft genome of Mucilaginibacter paludis DSM 18603.</title>
        <authorList>
            <consortium name="US DOE Joint Genome Institute (JGI-PGF)"/>
            <person name="Lucas S."/>
            <person name="Han J."/>
            <person name="Lapidus A."/>
            <person name="Bruce D."/>
            <person name="Goodwin L."/>
            <person name="Pitluck S."/>
            <person name="Peters L."/>
            <person name="Kyrpides N."/>
            <person name="Mavromatis K."/>
            <person name="Ivanova N."/>
            <person name="Mikhailova N."/>
            <person name="Held B."/>
            <person name="Detter J.C."/>
            <person name="Tapia R."/>
            <person name="Han C."/>
            <person name="Land M."/>
            <person name="Hauser L."/>
            <person name="Markowitz V."/>
            <person name="Cheng J.-F."/>
            <person name="Hugenholtz P."/>
            <person name="Woyke T."/>
            <person name="Wu D."/>
            <person name="Tindall B."/>
            <person name="Brambilla E."/>
            <person name="Klenk H.-P."/>
            <person name="Eisen J.A."/>
        </authorList>
    </citation>
    <scope>NUCLEOTIDE SEQUENCE [LARGE SCALE GENOMIC DNA]</scope>
    <source>
        <strain evidence="1">DSM 18603</strain>
    </source>
</reference>
<dbReference type="EMBL" id="CM001403">
    <property type="protein sequence ID" value="EHQ30022.1"/>
    <property type="molecule type" value="Genomic_DNA"/>
</dbReference>
<accession>H1YAY9</accession>
<dbReference type="STRING" id="714943.Mucpa_5962"/>
<evidence type="ECO:0000313" key="2">
    <source>
        <dbReference type="Proteomes" id="UP000002774"/>
    </source>
</evidence>
<dbReference type="OrthoDB" id="9986944at2"/>
<dbReference type="Proteomes" id="UP000002774">
    <property type="component" value="Chromosome"/>
</dbReference>
<evidence type="ECO:0000313" key="1">
    <source>
        <dbReference type="EMBL" id="EHQ30022.1"/>
    </source>
</evidence>
<dbReference type="AlphaFoldDB" id="H1YAY9"/>
<gene>
    <name evidence="1" type="ORF">Mucpa_5962</name>
</gene>